<accession>A0AAP0RMN0</accession>
<feature type="region of interest" description="Disordered" evidence="1">
    <location>
        <begin position="130"/>
        <end position="303"/>
    </location>
</feature>
<feature type="compositionally biased region" description="Polar residues" evidence="1">
    <location>
        <begin position="261"/>
        <end position="275"/>
    </location>
</feature>
<dbReference type="PANTHER" id="PTHR33700:SF26">
    <property type="entry name" value="METHYLTRANSFERASE"/>
    <property type="match status" value="1"/>
</dbReference>
<feature type="compositionally biased region" description="Acidic residues" evidence="1">
    <location>
        <begin position="177"/>
        <end position="192"/>
    </location>
</feature>
<protein>
    <submittedName>
        <fullName evidence="2">Uncharacterized protein</fullName>
    </submittedName>
</protein>
<feature type="compositionally biased region" description="Polar residues" evidence="1">
    <location>
        <begin position="200"/>
        <end position="213"/>
    </location>
</feature>
<evidence type="ECO:0000313" key="2">
    <source>
        <dbReference type="EMBL" id="KAK9281097.1"/>
    </source>
</evidence>
<dbReference type="AlphaFoldDB" id="A0AAP0RMN0"/>
<dbReference type="Proteomes" id="UP001415857">
    <property type="component" value="Unassembled WGS sequence"/>
</dbReference>
<sequence>MEQNMMVNHPSGRNFRPRGFSIQKSLQVALFFAVSIWLLYRIKHSDDNDKSFGGNAQEKFSKEGGTVALGRKGNMGFVVEAVVDFEDGNALGEDERVEDVGVGDDEFDWNVEEKVDEMKAGRQGMEIVSNGIEERESAKNSTVESHSKALEGDETELETKGKEPMNTKEDNPNTQVGEEEEEKFSFDEEEYVDSERSEKNALQTSVAESTDNPGQDDMGHGVHGFRDETGVPPDGLDLLSSSPFEPRGDDLENSMHHEILPSSNDQSSFNENAIFSNEEFEDSSEASGRNDTGNTILRREQVESPEPINVYDVELRARAIAI</sequence>
<evidence type="ECO:0000313" key="3">
    <source>
        <dbReference type="Proteomes" id="UP001415857"/>
    </source>
</evidence>
<reference evidence="2 3" key="1">
    <citation type="journal article" date="2024" name="Plant J.">
        <title>Genome sequences and population genomics reveal climatic adaptation and genomic divergence between two closely related sweetgum species.</title>
        <authorList>
            <person name="Xu W.Q."/>
            <person name="Ren C.Q."/>
            <person name="Zhang X.Y."/>
            <person name="Comes H.P."/>
            <person name="Liu X.H."/>
            <person name="Li Y.G."/>
            <person name="Kettle C.J."/>
            <person name="Jalonen R."/>
            <person name="Gaisberger H."/>
            <person name="Ma Y.Z."/>
            <person name="Qiu Y.X."/>
        </authorList>
    </citation>
    <scope>NUCLEOTIDE SEQUENCE [LARGE SCALE GENOMIC DNA]</scope>
    <source>
        <strain evidence="2">Hangzhou</strain>
    </source>
</reference>
<proteinExistence type="predicted"/>
<evidence type="ECO:0000256" key="1">
    <source>
        <dbReference type="SAM" id="MobiDB-lite"/>
    </source>
</evidence>
<dbReference type="PANTHER" id="PTHR33700">
    <property type="entry name" value="MYB-LIKE PROTEIN X"/>
    <property type="match status" value="1"/>
</dbReference>
<keyword evidence="3" id="KW-1185">Reference proteome</keyword>
<name>A0AAP0RMN0_LIQFO</name>
<dbReference type="EMBL" id="JBBPBK010000007">
    <property type="protein sequence ID" value="KAK9281097.1"/>
    <property type="molecule type" value="Genomic_DNA"/>
</dbReference>
<feature type="compositionally biased region" description="Basic and acidic residues" evidence="1">
    <location>
        <begin position="217"/>
        <end position="229"/>
    </location>
</feature>
<organism evidence="2 3">
    <name type="scientific">Liquidambar formosana</name>
    <name type="common">Formosan gum</name>
    <dbReference type="NCBI Taxonomy" id="63359"/>
    <lineage>
        <taxon>Eukaryota</taxon>
        <taxon>Viridiplantae</taxon>
        <taxon>Streptophyta</taxon>
        <taxon>Embryophyta</taxon>
        <taxon>Tracheophyta</taxon>
        <taxon>Spermatophyta</taxon>
        <taxon>Magnoliopsida</taxon>
        <taxon>eudicotyledons</taxon>
        <taxon>Gunneridae</taxon>
        <taxon>Pentapetalae</taxon>
        <taxon>Saxifragales</taxon>
        <taxon>Altingiaceae</taxon>
        <taxon>Liquidambar</taxon>
    </lineage>
</organism>
<feature type="compositionally biased region" description="Polar residues" evidence="1">
    <location>
        <begin position="285"/>
        <end position="295"/>
    </location>
</feature>
<feature type="compositionally biased region" description="Basic and acidic residues" evidence="1">
    <location>
        <begin position="145"/>
        <end position="171"/>
    </location>
</feature>
<comment type="caution">
    <text evidence="2">The sequence shown here is derived from an EMBL/GenBank/DDBJ whole genome shotgun (WGS) entry which is preliminary data.</text>
</comment>
<gene>
    <name evidence="2" type="ORF">L1049_003990</name>
</gene>
<feature type="compositionally biased region" description="Basic and acidic residues" evidence="1">
    <location>
        <begin position="246"/>
        <end position="259"/>
    </location>
</feature>